<evidence type="ECO:0000256" key="6">
    <source>
        <dbReference type="SAM" id="Phobius"/>
    </source>
</evidence>
<feature type="transmembrane region" description="Helical" evidence="6">
    <location>
        <begin position="299"/>
        <end position="321"/>
    </location>
</feature>
<dbReference type="STRING" id="290397.Adeh_2416"/>
<evidence type="ECO:0000256" key="5">
    <source>
        <dbReference type="ARBA" id="ARBA00023136"/>
    </source>
</evidence>
<evidence type="ECO:0000313" key="7">
    <source>
        <dbReference type="EMBL" id="ABC82186.1"/>
    </source>
</evidence>
<evidence type="ECO:0000256" key="4">
    <source>
        <dbReference type="ARBA" id="ARBA00022989"/>
    </source>
</evidence>
<dbReference type="eggNOG" id="COG0392">
    <property type="taxonomic scope" value="Bacteria"/>
</dbReference>
<dbReference type="KEGG" id="ade:Adeh_2416"/>
<dbReference type="InterPro" id="IPR022791">
    <property type="entry name" value="L-PG_synthase/AglD"/>
</dbReference>
<dbReference type="OrthoDB" id="10014055at2"/>
<evidence type="ECO:0000256" key="2">
    <source>
        <dbReference type="ARBA" id="ARBA00022475"/>
    </source>
</evidence>
<feature type="transmembrane region" description="Helical" evidence="6">
    <location>
        <begin position="98"/>
        <end position="116"/>
    </location>
</feature>
<protein>
    <recommendedName>
        <fullName evidence="9">Flippase-like domain-containing protein</fullName>
    </recommendedName>
</protein>
<feature type="transmembrane region" description="Helical" evidence="6">
    <location>
        <begin position="167"/>
        <end position="189"/>
    </location>
</feature>
<reference evidence="7" key="1">
    <citation type="submission" date="2006-01" db="EMBL/GenBank/DDBJ databases">
        <title>Complete sequence of Anaeromyxobacter dehalogenans 2CP-C.</title>
        <authorList>
            <consortium name="US DOE Joint Genome Institute"/>
            <person name="Copeland A."/>
            <person name="Lucas S."/>
            <person name="Lapidus A."/>
            <person name="Barry K."/>
            <person name="Detter J.C."/>
            <person name="Glavina T."/>
            <person name="Hammon N."/>
            <person name="Israni S."/>
            <person name="Pitluck S."/>
            <person name="Brettin T."/>
            <person name="Bruce D."/>
            <person name="Han C."/>
            <person name="Tapia R."/>
            <person name="Gilna P."/>
            <person name="Kiss H."/>
            <person name="Schmutz J."/>
            <person name="Larimer F."/>
            <person name="Land M."/>
            <person name="Kyrpides N."/>
            <person name="Anderson I."/>
            <person name="Sanford R.A."/>
            <person name="Ritalahti K.M."/>
            <person name="Thomas H.S."/>
            <person name="Kirby J.R."/>
            <person name="Zhulin I.B."/>
            <person name="Loeffler F.E."/>
            <person name="Richardson P."/>
        </authorList>
    </citation>
    <scope>NUCLEOTIDE SEQUENCE</scope>
    <source>
        <strain evidence="7">2CP-C</strain>
    </source>
</reference>
<feature type="transmembrane region" description="Helical" evidence="6">
    <location>
        <begin position="26"/>
        <end position="44"/>
    </location>
</feature>
<evidence type="ECO:0000256" key="3">
    <source>
        <dbReference type="ARBA" id="ARBA00022692"/>
    </source>
</evidence>
<feature type="transmembrane region" description="Helical" evidence="6">
    <location>
        <begin position="136"/>
        <end position="161"/>
    </location>
</feature>
<dbReference type="Pfam" id="PF03706">
    <property type="entry name" value="LPG_synthase_TM"/>
    <property type="match status" value="1"/>
</dbReference>
<dbReference type="PANTHER" id="PTHR39087:SF2">
    <property type="entry name" value="UPF0104 MEMBRANE PROTEIN MJ1595"/>
    <property type="match status" value="1"/>
</dbReference>
<name>Q2IKK8_ANADE</name>
<dbReference type="EMBL" id="CP000251">
    <property type="protein sequence ID" value="ABC82186.1"/>
    <property type="molecule type" value="Genomic_DNA"/>
</dbReference>
<sequence length="335" mass="33201">MGDRLAWLRSLAPARPPGGRGPGSRTAIHLAGLAVVAGLAVLAARHVDLREVAGVVAGADPLLLLAAGGANLLSLAVHSARWASVVRGPALRVRFRDAFSAVVAGFALSLVIPARAGDVARAMLLSRRSGAPVASLLTAAALDYVVGAAALVPLLAALALLGPLPGWARQVLLVFAAVAVAGVLLARLLRPPRGRAPERGGGAGLRVRLRAGLAAAHDPRALAASFAWGLAGWAAEVLIALLALVAVGLPPSLFAAGLAVVASTAANVVAVSPGNAGPFEAAVVLALAGAGASREAALAFALLYHLAHLVPVGVVGGAVLLREARAAGRDAPTGP</sequence>
<keyword evidence="2" id="KW-1003">Cell membrane</keyword>
<evidence type="ECO:0000313" key="8">
    <source>
        <dbReference type="Proteomes" id="UP000001935"/>
    </source>
</evidence>
<dbReference type="AlphaFoldDB" id="Q2IKK8"/>
<dbReference type="PANTHER" id="PTHR39087">
    <property type="entry name" value="UPF0104 MEMBRANE PROTEIN MJ1595"/>
    <property type="match status" value="1"/>
</dbReference>
<evidence type="ECO:0000256" key="1">
    <source>
        <dbReference type="ARBA" id="ARBA00004651"/>
    </source>
</evidence>
<keyword evidence="5 6" id="KW-0472">Membrane</keyword>
<feature type="transmembrane region" description="Helical" evidence="6">
    <location>
        <begin position="56"/>
        <end position="78"/>
    </location>
</feature>
<evidence type="ECO:0008006" key="9">
    <source>
        <dbReference type="Google" id="ProtNLM"/>
    </source>
</evidence>
<proteinExistence type="predicted"/>
<feature type="transmembrane region" description="Helical" evidence="6">
    <location>
        <begin position="226"/>
        <end position="247"/>
    </location>
</feature>
<gene>
    <name evidence="7" type="ordered locus">Adeh_2416</name>
</gene>
<dbReference type="GO" id="GO:0005886">
    <property type="term" value="C:plasma membrane"/>
    <property type="evidence" value="ECO:0007669"/>
    <property type="project" value="UniProtKB-SubCell"/>
</dbReference>
<accession>Q2IKK8</accession>
<dbReference type="RefSeq" id="WP_011421468.1">
    <property type="nucleotide sequence ID" value="NC_007760.1"/>
</dbReference>
<keyword evidence="4 6" id="KW-1133">Transmembrane helix</keyword>
<dbReference type="HOGENOM" id="CLU_800865_0_0_7"/>
<comment type="subcellular location">
    <subcellularLocation>
        <location evidence="1">Cell membrane</location>
        <topology evidence="1">Multi-pass membrane protein</topology>
    </subcellularLocation>
</comment>
<organism evidence="7 8">
    <name type="scientific">Anaeromyxobacter dehalogenans (strain 2CP-C)</name>
    <dbReference type="NCBI Taxonomy" id="290397"/>
    <lineage>
        <taxon>Bacteria</taxon>
        <taxon>Pseudomonadati</taxon>
        <taxon>Myxococcota</taxon>
        <taxon>Myxococcia</taxon>
        <taxon>Myxococcales</taxon>
        <taxon>Cystobacterineae</taxon>
        <taxon>Anaeromyxobacteraceae</taxon>
        <taxon>Anaeromyxobacter</taxon>
    </lineage>
</organism>
<dbReference type="Proteomes" id="UP000001935">
    <property type="component" value="Chromosome"/>
</dbReference>
<keyword evidence="3 6" id="KW-0812">Transmembrane</keyword>